<dbReference type="GO" id="GO:0016787">
    <property type="term" value="F:hydrolase activity"/>
    <property type="evidence" value="ECO:0007669"/>
    <property type="project" value="UniProtKB-KW"/>
</dbReference>
<reference evidence="3 4" key="1">
    <citation type="journal article" date="2019" name="Int. J. Syst. Evol. Microbiol.">
        <title>The Global Catalogue of Microorganisms (GCM) 10K type strain sequencing project: providing services to taxonomists for standard genome sequencing and annotation.</title>
        <authorList>
            <consortium name="The Broad Institute Genomics Platform"/>
            <consortium name="The Broad Institute Genome Sequencing Center for Infectious Disease"/>
            <person name="Wu L."/>
            <person name="Ma J."/>
        </authorList>
    </citation>
    <scope>NUCLEOTIDE SEQUENCE [LARGE SCALE GENOMIC DNA]</scope>
    <source>
        <strain evidence="3 4">SYNS20</strain>
    </source>
</reference>
<dbReference type="Gene3D" id="3.90.79.10">
    <property type="entry name" value="Nucleoside Triphosphate Pyrophosphohydrolase"/>
    <property type="match status" value="1"/>
</dbReference>
<dbReference type="RefSeq" id="WP_284061396.1">
    <property type="nucleotide sequence ID" value="NZ_CP126158.1"/>
</dbReference>
<keyword evidence="1" id="KW-0378">Hydrolase</keyword>
<evidence type="ECO:0000259" key="2">
    <source>
        <dbReference type="PROSITE" id="PS51462"/>
    </source>
</evidence>
<organism evidence="3 4">
    <name type="scientific">Halobaculum halobium</name>
    <dbReference type="NCBI Taxonomy" id="3032281"/>
    <lineage>
        <taxon>Archaea</taxon>
        <taxon>Methanobacteriati</taxon>
        <taxon>Methanobacteriota</taxon>
        <taxon>Stenosarchaea group</taxon>
        <taxon>Halobacteria</taxon>
        <taxon>Halobacteriales</taxon>
        <taxon>Haloferacaceae</taxon>
        <taxon>Halobaculum</taxon>
    </lineage>
</organism>
<sequence>MPDIRGVALGAIRHPATGEYLVQRLPGTDDTHFHRFIGGGIHVGEASDAALEREFREELGVAVEAGPAVCTVENLFEWGGDSHHEFAIVREATFADDSLYDRDRFTGVEDDGGDDGGDDDRFEYEAYWRSLTALRAADAPFFPVGVADAVAVDGHTHVVSPLDADAGAVADAVTGADTDAVDE</sequence>
<dbReference type="SUPFAM" id="SSF55811">
    <property type="entry name" value="Nudix"/>
    <property type="match status" value="1"/>
</dbReference>
<dbReference type="InterPro" id="IPR015797">
    <property type="entry name" value="NUDIX_hydrolase-like_dom_sf"/>
</dbReference>
<evidence type="ECO:0000313" key="3">
    <source>
        <dbReference type="EMBL" id="MFC6787219.1"/>
    </source>
</evidence>
<dbReference type="PROSITE" id="PS00893">
    <property type="entry name" value="NUDIX_BOX"/>
    <property type="match status" value="1"/>
</dbReference>
<evidence type="ECO:0000256" key="1">
    <source>
        <dbReference type="ARBA" id="ARBA00022801"/>
    </source>
</evidence>
<evidence type="ECO:0000313" key="4">
    <source>
        <dbReference type="Proteomes" id="UP001596443"/>
    </source>
</evidence>
<dbReference type="Proteomes" id="UP001596443">
    <property type="component" value="Unassembled WGS sequence"/>
</dbReference>
<dbReference type="AlphaFoldDB" id="A0ABD5TD69"/>
<comment type="caution">
    <text evidence="3">The sequence shown here is derived from an EMBL/GenBank/DDBJ whole genome shotgun (WGS) entry which is preliminary data.</text>
</comment>
<name>A0ABD5TD69_9EURY</name>
<dbReference type="InterPro" id="IPR000086">
    <property type="entry name" value="NUDIX_hydrolase_dom"/>
</dbReference>
<dbReference type="EMBL" id="JBHSWX010000012">
    <property type="protein sequence ID" value="MFC6787219.1"/>
    <property type="molecule type" value="Genomic_DNA"/>
</dbReference>
<gene>
    <name evidence="3" type="ORF">ACFQFD_14815</name>
</gene>
<dbReference type="GeneID" id="81210334"/>
<protein>
    <submittedName>
        <fullName evidence="3">NUDIX domain-containing protein</fullName>
    </submittedName>
</protein>
<dbReference type="Pfam" id="PF00293">
    <property type="entry name" value="NUDIX"/>
    <property type="match status" value="1"/>
</dbReference>
<dbReference type="InterPro" id="IPR020084">
    <property type="entry name" value="NUDIX_hydrolase_CS"/>
</dbReference>
<proteinExistence type="predicted"/>
<accession>A0ABD5TD69</accession>
<feature type="domain" description="Nudix hydrolase" evidence="2">
    <location>
        <begin position="2"/>
        <end position="152"/>
    </location>
</feature>
<dbReference type="PROSITE" id="PS51462">
    <property type="entry name" value="NUDIX"/>
    <property type="match status" value="1"/>
</dbReference>
<keyword evidence="4" id="KW-1185">Reference proteome</keyword>